<evidence type="ECO:0000256" key="1">
    <source>
        <dbReference type="SAM" id="MobiDB-lite"/>
    </source>
</evidence>
<dbReference type="AlphaFoldDB" id="A0A8S1JSW1"/>
<feature type="compositionally biased region" description="Basic and acidic residues" evidence="1">
    <location>
        <begin position="35"/>
        <end position="47"/>
    </location>
</feature>
<organism evidence="2 3">
    <name type="scientific">Paramecium primaurelia</name>
    <dbReference type="NCBI Taxonomy" id="5886"/>
    <lineage>
        <taxon>Eukaryota</taxon>
        <taxon>Sar</taxon>
        <taxon>Alveolata</taxon>
        <taxon>Ciliophora</taxon>
        <taxon>Intramacronucleata</taxon>
        <taxon>Oligohymenophorea</taxon>
        <taxon>Peniculida</taxon>
        <taxon>Parameciidae</taxon>
        <taxon>Paramecium</taxon>
    </lineage>
</organism>
<evidence type="ECO:0000313" key="3">
    <source>
        <dbReference type="Proteomes" id="UP000688137"/>
    </source>
</evidence>
<sequence>MEYNEIKQQIVSNIKENKQKIKDLQIFLKTQHNEYSEAQEKLEEEKQRRRKAKSSKNKFSSFENAINRPPFFSATHVEQTFHEQTFIDNEVPALTATQKEQLIMPQRNKSPKLITYKIDHPLSKLQSDFPTLNPNQMSEKEIKRLEYWQTITNQTRKLQIEEQNKQLIGSLKKKELEQKHTQVFQLANTNLRLLDPKPSLISENPLTPRRLQKLITLPRLYEKKVWTPNNNYF</sequence>
<protein>
    <submittedName>
        <fullName evidence="2">Uncharacterized protein</fullName>
    </submittedName>
</protein>
<reference evidence="2" key="1">
    <citation type="submission" date="2021-01" db="EMBL/GenBank/DDBJ databases">
        <authorList>
            <consortium name="Genoscope - CEA"/>
            <person name="William W."/>
        </authorList>
    </citation>
    <scope>NUCLEOTIDE SEQUENCE</scope>
</reference>
<comment type="caution">
    <text evidence="2">The sequence shown here is derived from an EMBL/GenBank/DDBJ whole genome shotgun (WGS) entry which is preliminary data.</text>
</comment>
<evidence type="ECO:0000313" key="2">
    <source>
        <dbReference type="EMBL" id="CAD8045743.1"/>
    </source>
</evidence>
<accession>A0A8S1JSW1</accession>
<dbReference type="EMBL" id="CAJJDM010000007">
    <property type="protein sequence ID" value="CAD8045743.1"/>
    <property type="molecule type" value="Genomic_DNA"/>
</dbReference>
<keyword evidence="3" id="KW-1185">Reference proteome</keyword>
<dbReference type="OMA" id="EELIMPQ"/>
<proteinExistence type="predicted"/>
<name>A0A8S1JSW1_PARPR</name>
<gene>
    <name evidence="2" type="ORF">PPRIM_AZ9-3.1.T0100005</name>
</gene>
<feature type="region of interest" description="Disordered" evidence="1">
    <location>
        <begin position="35"/>
        <end position="60"/>
    </location>
</feature>
<dbReference type="Proteomes" id="UP000688137">
    <property type="component" value="Unassembled WGS sequence"/>
</dbReference>